<gene>
    <name evidence="6" type="ORF">IAG43_33490</name>
</gene>
<dbReference type="GO" id="GO:0003700">
    <property type="term" value="F:DNA-binding transcription factor activity"/>
    <property type="evidence" value="ECO:0007669"/>
    <property type="project" value="TreeGrafter"/>
</dbReference>
<dbReference type="RefSeq" id="WP_187744903.1">
    <property type="nucleotide sequence ID" value="NZ_CP060826.1"/>
</dbReference>
<dbReference type="Gene3D" id="1.10.357.10">
    <property type="entry name" value="Tetracycline Repressor, domain 2"/>
    <property type="match status" value="1"/>
</dbReference>
<dbReference type="PRINTS" id="PR00455">
    <property type="entry name" value="HTHTETR"/>
</dbReference>
<dbReference type="PROSITE" id="PS01081">
    <property type="entry name" value="HTH_TETR_1"/>
    <property type="match status" value="1"/>
</dbReference>
<protein>
    <submittedName>
        <fullName evidence="6">TetR/AcrR family transcriptional regulator</fullName>
    </submittedName>
</protein>
<proteinExistence type="predicted"/>
<dbReference type="GO" id="GO:0000976">
    <property type="term" value="F:transcription cis-regulatory region binding"/>
    <property type="evidence" value="ECO:0007669"/>
    <property type="project" value="TreeGrafter"/>
</dbReference>
<geneLocation type="plasmid" evidence="6 7">
    <name>unnamed2</name>
</geneLocation>
<name>A0A7H0I4Z4_9ACTN</name>
<dbReference type="PROSITE" id="PS50977">
    <property type="entry name" value="HTH_TETR_2"/>
    <property type="match status" value="1"/>
</dbReference>
<reference evidence="6 7" key="1">
    <citation type="submission" date="2020-08" db="EMBL/GenBank/DDBJ databases">
        <title>A novel species.</title>
        <authorList>
            <person name="Gao J."/>
        </authorList>
    </citation>
    <scope>NUCLEOTIDE SEQUENCE [LARGE SCALE GENOMIC DNA]</scope>
    <source>
        <strain evidence="6 7">CRPJ-33</strain>
        <plasmid evidence="6 7">unnamed2</plasmid>
    </source>
</reference>
<dbReference type="InterPro" id="IPR036271">
    <property type="entry name" value="Tet_transcr_reg_TetR-rel_C_sf"/>
</dbReference>
<dbReference type="Proteomes" id="UP000516230">
    <property type="component" value="Plasmid unnamed2"/>
</dbReference>
<dbReference type="InterPro" id="IPR047923">
    <property type="entry name" value="ArpA-like"/>
</dbReference>
<evidence type="ECO:0000256" key="4">
    <source>
        <dbReference type="PROSITE-ProRule" id="PRU00335"/>
    </source>
</evidence>
<dbReference type="SUPFAM" id="SSF48498">
    <property type="entry name" value="Tetracyclin repressor-like, C-terminal domain"/>
    <property type="match status" value="1"/>
</dbReference>
<keyword evidence="3" id="KW-0804">Transcription</keyword>
<dbReference type="InterPro" id="IPR050109">
    <property type="entry name" value="HTH-type_TetR-like_transc_reg"/>
</dbReference>
<evidence type="ECO:0000256" key="3">
    <source>
        <dbReference type="ARBA" id="ARBA00023163"/>
    </source>
</evidence>
<dbReference type="InterPro" id="IPR001647">
    <property type="entry name" value="HTH_TetR"/>
</dbReference>
<keyword evidence="6" id="KW-0614">Plasmid</keyword>
<keyword evidence="7" id="KW-1185">Reference proteome</keyword>
<evidence type="ECO:0000256" key="1">
    <source>
        <dbReference type="ARBA" id="ARBA00023015"/>
    </source>
</evidence>
<dbReference type="KEGG" id="sgj:IAG43_33490"/>
<evidence type="ECO:0000313" key="6">
    <source>
        <dbReference type="EMBL" id="QNP67860.1"/>
    </source>
</evidence>
<dbReference type="NCBIfam" id="NF041196">
    <property type="entry name" value="ScbR_bind_reg"/>
    <property type="match status" value="1"/>
</dbReference>
<accession>A0A7H0I4Z4</accession>
<organism evidence="6 7">
    <name type="scientific">Streptomyces genisteinicus</name>
    <dbReference type="NCBI Taxonomy" id="2768068"/>
    <lineage>
        <taxon>Bacteria</taxon>
        <taxon>Bacillati</taxon>
        <taxon>Actinomycetota</taxon>
        <taxon>Actinomycetes</taxon>
        <taxon>Kitasatosporales</taxon>
        <taxon>Streptomycetaceae</taxon>
        <taxon>Streptomyces</taxon>
    </lineage>
</organism>
<feature type="domain" description="HTH tetR-type" evidence="5">
    <location>
        <begin position="8"/>
        <end position="68"/>
    </location>
</feature>
<evidence type="ECO:0000259" key="5">
    <source>
        <dbReference type="PROSITE" id="PS50977"/>
    </source>
</evidence>
<dbReference type="InterPro" id="IPR023772">
    <property type="entry name" value="DNA-bd_HTH_TetR-type_CS"/>
</dbReference>
<dbReference type="InterPro" id="IPR009057">
    <property type="entry name" value="Homeodomain-like_sf"/>
</dbReference>
<sequence length="207" mass="21641">MVKQERAARTRRALVRAAAEVFASEGFALASLSAISRRAGVSNGALHFHFENKKALADAVRQEASDSLARVTGLAEDSGDALQALVGATHGLMGLVADDTVVRAGFELCSDPAHGRDGALRRQWQTWVEATLARAERDGLLAEGATSDRLAPAVVAATVGFEVLGARDPRWLSGERVAGFWELVLPGIAVDAAAVGFLPKKAAGQSG</sequence>
<evidence type="ECO:0000313" key="7">
    <source>
        <dbReference type="Proteomes" id="UP000516230"/>
    </source>
</evidence>
<dbReference type="PANTHER" id="PTHR30055:SF234">
    <property type="entry name" value="HTH-TYPE TRANSCRIPTIONAL REGULATOR BETI"/>
    <property type="match status" value="1"/>
</dbReference>
<dbReference type="SUPFAM" id="SSF46689">
    <property type="entry name" value="Homeodomain-like"/>
    <property type="match status" value="1"/>
</dbReference>
<keyword evidence="1" id="KW-0805">Transcription regulation</keyword>
<feature type="DNA-binding region" description="H-T-H motif" evidence="4">
    <location>
        <begin position="31"/>
        <end position="50"/>
    </location>
</feature>
<dbReference type="Pfam" id="PF00440">
    <property type="entry name" value="TetR_N"/>
    <property type="match status" value="1"/>
</dbReference>
<evidence type="ECO:0000256" key="2">
    <source>
        <dbReference type="ARBA" id="ARBA00023125"/>
    </source>
</evidence>
<dbReference type="AlphaFoldDB" id="A0A7H0I4Z4"/>
<keyword evidence="2 4" id="KW-0238">DNA-binding</keyword>
<dbReference type="PANTHER" id="PTHR30055">
    <property type="entry name" value="HTH-TYPE TRANSCRIPTIONAL REGULATOR RUTR"/>
    <property type="match status" value="1"/>
</dbReference>
<dbReference type="EMBL" id="CP060826">
    <property type="protein sequence ID" value="QNP67860.1"/>
    <property type="molecule type" value="Genomic_DNA"/>
</dbReference>